<dbReference type="InterPro" id="IPR015424">
    <property type="entry name" value="PyrdxlP-dep_Trfase"/>
</dbReference>
<evidence type="ECO:0000256" key="8">
    <source>
        <dbReference type="PIRSR" id="PIRSR000412-50"/>
    </source>
</evidence>
<evidence type="ECO:0000256" key="7">
    <source>
        <dbReference type="ARBA" id="ARBA00032953"/>
    </source>
</evidence>
<evidence type="ECO:0000313" key="11">
    <source>
        <dbReference type="Proteomes" id="UP000694700"/>
    </source>
</evidence>
<dbReference type="GO" id="GO:0035999">
    <property type="term" value="P:tetrahydrofolate interconversion"/>
    <property type="evidence" value="ECO:0007669"/>
    <property type="project" value="UniProtKB-UniPathway"/>
</dbReference>
<dbReference type="SUPFAM" id="SSF53383">
    <property type="entry name" value="PLP-dependent transferases"/>
    <property type="match status" value="1"/>
</dbReference>
<evidence type="ECO:0000313" key="10">
    <source>
        <dbReference type="Ensembl" id="ENSCCRP00015058874.1"/>
    </source>
</evidence>
<dbReference type="PANTHER" id="PTHR11680">
    <property type="entry name" value="SERINE HYDROXYMETHYLTRANSFERASE"/>
    <property type="match status" value="1"/>
</dbReference>
<comment type="similarity">
    <text evidence="3">Belongs to the SHMT family.</text>
</comment>
<comment type="pathway">
    <text evidence="2">One-carbon metabolism; tetrahydrofolate interconversion.</text>
</comment>
<dbReference type="Ensembl" id="ENSCCRT00015060813.1">
    <property type="protein sequence ID" value="ENSCCRP00015058874.1"/>
    <property type="gene ID" value="ENSCCRG00015023971.1"/>
</dbReference>
<dbReference type="GO" id="GO:0005739">
    <property type="term" value="C:mitochondrion"/>
    <property type="evidence" value="ECO:0007669"/>
    <property type="project" value="TreeGrafter"/>
</dbReference>
<organism evidence="10 11">
    <name type="scientific">Cyprinus carpio</name>
    <name type="common">Common carp</name>
    <dbReference type="NCBI Taxonomy" id="7962"/>
    <lineage>
        <taxon>Eukaryota</taxon>
        <taxon>Metazoa</taxon>
        <taxon>Chordata</taxon>
        <taxon>Craniata</taxon>
        <taxon>Vertebrata</taxon>
        <taxon>Euteleostomi</taxon>
        <taxon>Actinopterygii</taxon>
        <taxon>Neopterygii</taxon>
        <taxon>Teleostei</taxon>
        <taxon>Ostariophysi</taxon>
        <taxon>Cypriniformes</taxon>
        <taxon>Cyprinidae</taxon>
        <taxon>Cyprininae</taxon>
        <taxon>Cyprinus</taxon>
    </lineage>
</organism>
<evidence type="ECO:0000256" key="3">
    <source>
        <dbReference type="ARBA" id="ARBA00006376"/>
    </source>
</evidence>
<dbReference type="AlphaFoldDB" id="A0A8C1VZR2"/>
<evidence type="ECO:0000259" key="9">
    <source>
        <dbReference type="Pfam" id="PF00464"/>
    </source>
</evidence>
<reference evidence="10" key="1">
    <citation type="submission" date="2025-08" db="UniProtKB">
        <authorList>
            <consortium name="Ensembl"/>
        </authorList>
    </citation>
    <scope>IDENTIFICATION</scope>
</reference>
<dbReference type="InterPro" id="IPR049943">
    <property type="entry name" value="Ser_HO-MeTrfase-like"/>
</dbReference>
<dbReference type="GO" id="GO:0004372">
    <property type="term" value="F:glycine hydroxymethyltransferase activity"/>
    <property type="evidence" value="ECO:0007669"/>
    <property type="project" value="UniProtKB-EC"/>
</dbReference>
<dbReference type="Gene3D" id="3.40.640.10">
    <property type="entry name" value="Type I PLP-dependent aspartate aminotransferase-like (Major domain)"/>
    <property type="match status" value="2"/>
</dbReference>
<evidence type="ECO:0000256" key="5">
    <source>
        <dbReference type="ARBA" id="ARBA00022898"/>
    </source>
</evidence>
<dbReference type="InterPro" id="IPR001085">
    <property type="entry name" value="Ser_HO-MeTrfase"/>
</dbReference>
<name>A0A8C1VZR2_CYPCA</name>
<dbReference type="EC" id="2.1.2.1" evidence="4"/>
<dbReference type="InterPro" id="IPR039429">
    <property type="entry name" value="SHMT-like_dom"/>
</dbReference>
<protein>
    <recommendedName>
        <fullName evidence="4">glycine hydroxymethyltransferase</fullName>
        <ecNumber evidence="4">2.1.2.1</ecNumber>
    </recommendedName>
    <alternativeName>
        <fullName evidence="7">Glycine hydroxymethyltransferase</fullName>
    </alternativeName>
    <alternativeName>
        <fullName evidence="6">Serine methylase</fullName>
    </alternativeName>
</protein>
<dbReference type="CDD" id="cd00378">
    <property type="entry name" value="SHMT"/>
    <property type="match status" value="1"/>
</dbReference>
<dbReference type="PIRSF" id="PIRSF000412">
    <property type="entry name" value="SHMT"/>
    <property type="match status" value="1"/>
</dbReference>
<comment type="cofactor">
    <cofactor evidence="1 8">
        <name>pyridoxal 5'-phosphate</name>
        <dbReference type="ChEBI" id="CHEBI:597326"/>
    </cofactor>
</comment>
<evidence type="ECO:0000256" key="4">
    <source>
        <dbReference type="ARBA" id="ARBA00012256"/>
    </source>
</evidence>
<feature type="modified residue" description="N6-(pyridoxal phosphate)lysine" evidence="8">
    <location>
        <position position="292"/>
    </location>
</feature>
<keyword evidence="5 8" id="KW-0663">Pyridoxal phosphate</keyword>
<dbReference type="InterPro" id="IPR015422">
    <property type="entry name" value="PyrdxlP-dep_Trfase_small"/>
</dbReference>
<evidence type="ECO:0000256" key="6">
    <source>
        <dbReference type="ARBA" id="ARBA00031137"/>
    </source>
</evidence>
<dbReference type="PANTHER" id="PTHR11680:SF28">
    <property type="entry name" value="SERINE HYDROXYMETHYLTRANSFERASE, MITOCHONDRIAL"/>
    <property type="match status" value="1"/>
</dbReference>
<evidence type="ECO:0000256" key="2">
    <source>
        <dbReference type="ARBA" id="ARBA00004777"/>
    </source>
</evidence>
<feature type="domain" description="Serine hydroxymethyltransferase-like" evidence="9">
    <location>
        <begin position="252"/>
        <end position="458"/>
    </location>
</feature>
<dbReference type="UniPathway" id="UPA00193"/>
<dbReference type="Proteomes" id="UP000694700">
    <property type="component" value="Unplaced"/>
</dbReference>
<evidence type="ECO:0000256" key="1">
    <source>
        <dbReference type="ARBA" id="ARBA00001933"/>
    </source>
</evidence>
<dbReference type="Pfam" id="PF00464">
    <property type="entry name" value="SHMT"/>
    <property type="match status" value="1"/>
</dbReference>
<accession>A0A8C1VZR2</accession>
<dbReference type="InterPro" id="IPR015421">
    <property type="entry name" value="PyrdxlP-dep_Trfase_major"/>
</dbReference>
<sequence>MTSVCRPATAQLPLLYQHYISHERSRLPSVRCCHLCDGRKACARINLLEPEKLKLFKMLTLTLRQLIRPMCRRVPAAARIRSQHSAAAVADDERSWTGQESLSQDDPEMWDLLQKEKDRQSRGLELIASENFCSRAALEAQGSCLNNKYSEGYPGKRYYGGAEVVDQIELLCQKRALEAFDLDPALWGVNVQPYSGSPANFAAYTAVLNPHERIMGLDLPDGGHLTHGYMSDVKRISATSIYFESMPYKLNLCTELNAYMLADMAHISGLVAGKAIPSPFKHADLVTTTTHKSLRGSRAGLIFYRKGVRSLDKKGKEVMYDLEERVTFSVFPSLQGGPHNHAIAGVAVALRQATTPMFREYIAQVLKNSKAMADALLEKGYTLVSGGTDNHLVLVDLRPQGMDGARAERVLELVSITANKNTCPGDKSALTPGGLRLGSPALTSRQFKEADFQQVVDFFDQGIKISLDVKKKTKKLSDFKSFLLEDSETASRIADLRRRVEAFARPFPMPGFTDH</sequence>
<dbReference type="FunFam" id="3.40.640.10:FF:000128">
    <property type="entry name" value="Serine hydroxymethyltransferase, mitochondrial"/>
    <property type="match status" value="1"/>
</dbReference>
<dbReference type="GO" id="GO:0030170">
    <property type="term" value="F:pyridoxal phosphate binding"/>
    <property type="evidence" value="ECO:0007669"/>
    <property type="project" value="InterPro"/>
</dbReference>
<dbReference type="GO" id="GO:0019264">
    <property type="term" value="P:glycine biosynthetic process from serine"/>
    <property type="evidence" value="ECO:0007669"/>
    <property type="project" value="InterPro"/>
</dbReference>
<proteinExistence type="inferred from homology"/>
<dbReference type="Gene3D" id="3.90.1150.10">
    <property type="entry name" value="Aspartate Aminotransferase, domain 1"/>
    <property type="match status" value="1"/>
</dbReference>